<feature type="domain" description="Helix-hairpin-helix DNA-binding motif class 1" evidence="1">
    <location>
        <begin position="64"/>
        <end position="83"/>
    </location>
</feature>
<dbReference type="EMBL" id="JAHLFH010000012">
    <property type="protein sequence ID" value="MBU3818894.1"/>
    <property type="molecule type" value="Genomic_DNA"/>
</dbReference>
<dbReference type="PANTHER" id="PTHR21180">
    <property type="entry name" value="ENDONUCLEASE/EXONUCLEASE/PHOSPHATASE FAMILY DOMAIN-CONTAINING PROTEIN 1"/>
    <property type="match status" value="1"/>
</dbReference>
<dbReference type="AlphaFoldDB" id="A0A9E2KIC1"/>
<protein>
    <submittedName>
        <fullName evidence="2">ComEA family DNA-binding protein</fullName>
    </submittedName>
</protein>
<dbReference type="GO" id="GO:0015627">
    <property type="term" value="C:type II protein secretion system complex"/>
    <property type="evidence" value="ECO:0007669"/>
    <property type="project" value="TreeGrafter"/>
</dbReference>
<dbReference type="InterPro" id="IPR010994">
    <property type="entry name" value="RuvA_2-like"/>
</dbReference>
<evidence type="ECO:0000313" key="2">
    <source>
        <dbReference type="EMBL" id="MBU3818894.1"/>
    </source>
</evidence>
<dbReference type="SMART" id="SM00278">
    <property type="entry name" value="HhH1"/>
    <property type="match status" value="1"/>
</dbReference>
<dbReference type="Gene3D" id="1.10.150.280">
    <property type="entry name" value="AF1531-like domain"/>
    <property type="match status" value="1"/>
</dbReference>
<accession>A0A9E2KIC1</accession>
<dbReference type="GO" id="GO:0003677">
    <property type="term" value="F:DNA binding"/>
    <property type="evidence" value="ECO:0007669"/>
    <property type="project" value="UniProtKB-KW"/>
</dbReference>
<dbReference type="GO" id="GO:0015628">
    <property type="term" value="P:protein secretion by the type II secretion system"/>
    <property type="evidence" value="ECO:0007669"/>
    <property type="project" value="TreeGrafter"/>
</dbReference>
<reference evidence="2" key="1">
    <citation type="journal article" date="2021" name="PeerJ">
        <title>Extensive microbial diversity within the chicken gut microbiome revealed by metagenomics and culture.</title>
        <authorList>
            <person name="Gilroy R."/>
            <person name="Ravi A."/>
            <person name="Getino M."/>
            <person name="Pursley I."/>
            <person name="Horton D.L."/>
            <person name="Alikhan N.F."/>
            <person name="Baker D."/>
            <person name="Gharbi K."/>
            <person name="Hall N."/>
            <person name="Watson M."/>
            <person name="Adriaenssens E.M."/>
            <person name="Foster-Nyarko E."/>
            <person name="Jarju S."/>
            <person name="Secka A."/>
            <person name="Antonio M."/>
            <person name="Oren A."/>
            <person name="Chaudhuri R.R."/>
            <person name="La Ragione R."/>
            <person name="Hildebrand F."/>
            <person name="Pallen M.J."/>
        </authorList>
    </citation>
    <scope>NUCLEOTIDE SEQUENCE</scope>
    <source>
        <strain evidence="2">742</strain>
    </source>
</reference>
<dbReference type="Pfam" id="PF12836">
    <property type="entry name" value="HHH_3"/>
    <property type="match status" value="1"/>
</dbReference>
<proteinExistence type="predicted"/>
<comment type="caution">
    <text evidence="2">The sequence shown here is derived from an EMBL/GenBank/DDBJ whole genome shotgun (WGS) entry which is preliminary data.</text>
</comment>
<name>A0A9E2KIC1_9FIRM</name>
<evidence type="ECO:0000313" key="3">
    <source>
        <dbReference type="Proteomes" id="UP000824178"/>
    </source>
</evidence>
<keyword evidence="2" id="KW-0238">DNA-binding</keyword>
<dbReference type="PANTHER" id="PTHR21180:SF32">
    <property type="entry name" value="ENDONUCLEASE_EXONUCLEASE_PHOSPHATASE FAMILY DOMAIN-CONTAINING PROTEIN 1"/>
    <property type="match status" value="1"/>
</dbReference>
<organism evidence="2 3">
    <name type="scientific">Candidatus Faecalibacterium intestinavium</name>
    <dbReference type="NCBI Taxonomy" id="2838580"/>
    <lineage>
        <taxon>Bacteria</taxon>
        <taxon>Bacillati</taxon>
        <taxon>Bacillota</taxon>
        <taxon>Clostridia</taxon>
        <taxon>Eubacteriales</taxon>
        <taxon>Oscillospiraceae</taxon>
        <taxon>Faecalibacterium</taxon>
    </lineage>
</organism>
<dbReference type="NCBIfam" id="TIGR00426">
    <property type="entry name" value="competence protein ComEA helix-hairpin-helix repeat region"/>
    <property type="match status" value="1"/>
</dbReference>
<dbReference type="InterPro" id="IPR003583">
    <property type="entry name" value="Hlx-hairpin-Hlx_DNA-bd_motif"/>
</dbReference>
<reference evidence="2" key="2">
    <citation type="submission" date="2021-04" db="EMBL/GenBank/DDBJ databases">
        <authorList>
            <person name="Gilroy R."/>
        </authorList>
    </citation>
    <scope>NUCLEOTIDE SEQUENCE</scope>
    <source>
        <strain evidence="2">742</strain>
    </source>
</reference>
<dbReference type="SUPFAM" id="SSF47781">
    <property type="entry name" value="RuvA domain 2-like"/>
    <property type="match status" value="1"/>
</dbReference>
<dbReference type="Proteomes" id="UP000824178">
    <property type="component" value="Unassembled WGS sequence"/>
</dbReference>
<gene>
    <name evidence="2" type="ORF">H9864_00680</name>
</gene>
<sequence length="117" mass="12423">MEEKKPGHSGGERRFLAVCGAALLLTVALAFWFSVPFGPTVSDPGAAAPLVQSARVDLNAAGLEALCTLPGIGEEKAQRILEYRAEHGPFRRVEDAARVSGISEAMIEQWQGLAYAG</sequence>
<dbReference type="GO" id="GO:0006281">
    <property type="term" value="P:DNA repair"/>
    <property type="evidence" value="ECO:0007669"/>
    <property type="project" value="InterPro"/>
</dbReference>
<dbReference type="InterPro" id="IPR004509">
    <property type="entry name" value="Competence_ComEA_HhH"/>
</dbReference>
<evidence type="ECO:0000259" key="1">
    <source>
        <dbReference type="SMART" id="SM00278"/>
    </source>
</evidence>
<dbReference type="InterPro" id="IPR051675">
    <property type="entry name" value="Endo/Exo/Phosphatase_dom_1"/>
</dbReference>